<evidence type="ECO:0000313" key="5">
    <source>
        <dbReference type="Proteomes" id="UP000218934"/>
    </source>
</evidence>
<dbReference type="Gene3D" id="2.40.160.20">
    <property type="match status" value="1"/>
</dbReference>
<dbReference type="RefSeq" id="WP_066959876.1">
    <property type="nucleotide sequence ID" value="NZ_CP023449.1"/>
</dbReference>
<dbReference type="Pfam" id="PF13505">
    <property type="entry name" value="OMP_b-brl"/>
    <property type="match status" value="1"/>
</dbReference>
<reference evidence="4 5" key="1">
    <citation type="submission" date="2017-09" db="EMBL/GenBank/DDBJ databases">
        <title>The Catabolism of 3,6-Dichlorosalicylic acid is Initiated by the Cytochrome P450 Monooxygenase DsmABC in Rhizorhabdus dicambivorans Ndbn-20.</title>
        <authorList>
            <person name="Na L."/>
        </authorList>
    </citation>
    <scope>NUCLEOTIDE SEQUENCE [LARGE SCALE GENOMIC DNA]</scope>
    <source>
        <strain evidence="4 5">Ndbn-20m</strain>
    </source>
</reference>
<feature type="chain" id="PRO_5012020026" evidence="2">
    <location>
        <begin position="21"/>
        <end position="197"/>
    </location>
</feature>
<dbReference type="EMBL" id="NWUF01000003">
    <property type="protein sequence ID" value="PCE43441.1"/>
    <property type="molecule type" value="Genomic_DNA"/>
</dbReference>
<dbReference type="SUPFAM" id="SSF56925">
    <property type="entry name" value="OMPA-like"/>
    <property type="match status" value="1"/>
</dbReference>
<dbReference type="InterPro" id="IPR011250">
    <property type="entry name" value="OMP/PagP_B-barrel"/>
</dbReference>
<dbReference type="InterPro" id="IPR027385">
    <property type="entry name" value="Beta-barrel_OMP"/>
</dbReference>
<protein>
    <submittedName>
        <fullName evidence="4">Porin family protein</fullName>
    </submittedName>
</protein>
<evidence type="ECO:0000256" key="2">
    <source>
        <dbReference type="SAM" id="SignalP"/>
    </source>
</evidence>
<organism evidence="4 5">
    <name type="scientific">Rhizorhabdus dicambivorans</name>
    <dbReference type="NCBI Taxonomy" id="1850238"/>
    <lineage>
        <taxon>Bacteria</taxon>
        <taxon>Pseudomonadati</taxon>
        <taxon>Pseudomonadota</taxon>
        <taxon>Alphaproteobacteria</taxon>
        <taxon>Sphingomonadales</taxon>
        <taxon>Sphingomonadaceae</taxon>
        <taxon>Rhizorhabdus</taxon>
    </lineage>
</organism>
<dbReference type="KEGG" id="rdi:CMV14_01460"/>
<keyword evidence="1 2" id="KW-0732">Signal</keyword>
<dbReference type="AlphaFoldDB" id="A0A2A4G0C0"/>
<gene>
    <name evidence="4" type="ORF">COO09_03780</name>
</gene>
<dbReference type="OrthoDB" id="8222426at2"/>
<keyword evidence="5" id="KW-1185">Reference proteome</keyword>
<evidence type="ECO:0000313" key="4">
    <source>
        <dbReference type="EMBL" id="PCE43441.1"/>
    </source>
</evidence>
<dbReference type="Proteomes" id="UP000218934">
    <property type="component" value="Unassembled WGS sequence"/>
</dbReference>
<feature type="domain" description="Outer membrane protein beta-barrel" evidence="3">
    <location>
        <begin position="6"/>
        <end position="194"/>
    </location>
</feature>
<proteinExistence type="predicted"/>
<feature type="signal peptide" evidence="2">
    <location>
        <begin position="1"/>
        <end position="20"/>
    </location>
</feature>
<name>A0A2A4G0C0_9SPHN</name>
<accession>A0A2A4G0C0</accession>
<evidence type="ECO:0000259" key="3">
    <source>
        <dbReference type="Pfam" id="PF13505"/>
    </source>
</evidence>
<comment type="caution">
    <text evidence="4">The sequence shown here is derived from an EMBL/GenBank/DDBJ whole genome shotgun (WGS) entry which is preliminary data.</text>
</comment>
<sequence>MKYLVAAALVAAGLSAPASAADDSVTYRIEAHGGWDRVTVGGGGEDGALYGIGIGIDIPVSATAFIGFEGNADLSSVKECVSFTNPPFFGRVCDQAKRDLSAVARLGANIGGGLKLYVLGGYTNARIRETSTVIFGGFGGPITTVTSGSANGDGWRAGAGAEVKLGGSAYTKLEYRYSNYEGGFQRHQIVAGLGLGL</sequence>
<evidence type="ECO:0000256" key="1">
    <source>
        <dbReference type="ARBA" id="ARBA00022729"/>
    </source>
</evidence>